<evidence type="ECO:0000256" key="1">
    <source>
        <dbReference type="SAM" id="MobiDB-lite"/>
    </source>
</evidence>
<sequence length="68" mass="7240">MTGTTKDSSAKFAESISDGKKQPYLQHWPPRAPTVDAKNYGVPEGESLVLNSQGAGGPNPGRKVDRVD</sequence>
<evidence type="ECO:0000313" key="2">
    <source>
        <dbReference type="EMBL" id="CEL11286.1"/>
    </source>
</evidence>
<dbReference type="Proteomes" id="UP000054771">
    <property type="component" value="Unassembled WGS sequence"/>
</dbReference>
<reference evidence="3" key="1">
    <citation type="journal article" date="2016" name="Genome Announc.">
        <title>Draft genome sequences of fungus Aspergillus calidoustus.</title>
        <authorList>
            <person name="Horn F."/>
            <person name="Linde J."/>
            <person name="Mattern D.J."/>
            <person name="Walther G."/>
            <person name="Guthke R."/>
            <person name="Scherlach K."/>
            <person name="Martin K."/>
            <person name="Brakhage A.A."/>
            <person name="Petzke L."/>
            <person name="Valiante V."/>
        </authorList>
    </citation>
    <scope>NUCLEOTIDE SEQUENCE [LARGE SCALE GENOMIC DNA]</scope>
    <source>
        <strain evidence="3">SF006504</strain>
    </source>
</reference>
<feature type="region of interest" description="Disordered" evidence="1">
    <location>
        <begin position="1"/>
        <end position="68"/>
    </location>
</feature>
<dbReference type="AlphaFoldDB" id="A0A0U5GHE6"/>
<dbReference type="EMBL" id="CDMC01000024">
    <property type="protein sequence ID" value="CEL11286.1"/>
    <property type="molecule type" value="Genomic_DNA"/>
</dbReference>
<protein>
    <submittedName>
        <fullName evidence="2">Uncharacterized protein</fullName>
    </submittedName>
</protein>
<keyword evidence="3" id="KW-1185">Reference proteome</keyword>
<gene>
    <name evidence="2" type="ORF">ASPCAL14389</name>
</gene>
<organism evidence="2 3">
    <name type="scientific">Aspergillus calidoustus</name>
    <dbReference type="NCBI Taxonomy" id="454130"/>
    <lineage>
        <taxon>Eukaryota</taxon>
        <taxon>Fungi</taxon>
        <taxon>Dikarya</taxon>
        <taxon>Ascomycota</taxon>
        <taxon>Pezizomycotina</taxon>
        <taxon>Eurotiomycetes</taxon>
        <taxon>Eurotiomycetidae</taxon>
        <taxon>Eurotiales</taxon>
        <taxon>Aspergillaceae</taxon>
        <taxon>Aspergillus</taxon>
        <taxon>Aspergillus subgen. Nidulantes</taxon>
    </lineage>
</organism>
<accession>A0A0U5GHE6</accession>
<proteinExistence type="predicted"/>
<name>A0A0U5GHE6_ASPCI</name>
<evidence type="ECO:0000313" key="3">
    <source>
        <dbReference type="Proteomes" id="UP000054771"/>
    </source>
</evidence>